<evidence type="ECO:0000313" key="3">
    <source>
        <dbReference type="Proteomes" id="UP001189429"/>
    </source>
</evidence>
<feature type="compositionally biased region" description="Basic and acidic residues" evidence="1">
    <location>
        <begin position="384"/>
        <end position="398"/>
    </location>
</feature>
<keyword evidence="3" id="KW-1185">Reference proteome</keyword>
<gene>
    <name evidence="2" type="ORF">PCOR1329_LOCUS31615</name>
</gene>
<comment type="caution">
    <text evidence="2">The sequence shown here is derived from an EMBL/GenBank/DDBJ whole genome shotgun (WGS) entry which is preliminary data.</text>
</comment>
<feature type="region of interest" description="Disordered" evidence="1">
    <location>
        <begin position="378"/>
        <end position="404"/>
    </location>
</feature>
<organism evidence="2 3">
    <name type="scientific">Prorocentrum cordatum</name>
    <dbReference type="NCBI Taxonomy" id="2364126"/>
    <lineage>
        <taxon>Eukaryota</taxon>
        <taxon>Sar</taxon>
        <taxon>Alveolata</taxon>
        <taxon>Dinophyceae</taxon>
        <taxon>Prorocentrales</taxon>
        <taxon>Prorocentraceae</taxon>
        <taxon>Prorocentrum</taxon>
    </lineage>
</organism>
<proteinExistence type="predicted"/>
<name>A0ABN9SQS4_9DINO</name>
<reference evidence="2" key="1">
    <citation type="submission" date="2023-10" db="EMBL/GenBank/DDBJ databases">
        <authorList>
            <person name="Chen Y."/>
            <person name="Shah S."/>
            <person name="Dougan E. K."/>
            <person name="Thang M."/>
            <person name="Chan C."/>
        </authorList>
    </citation>
    <scope>NUCLEOTIDE SEQUENCE [LARGE SCALE GENOMIC DNA]</scope>
</reference>
<accession>A0ABN9SQS4</accession>
<dbReference type="EMBL" id="CAUYUJ010012525">
    <property type="protein sequence ID" value="CAK0834130.1"/>
    <property type="molecule type" value="Genomic_DNA"/>
</dbReference>
<protein>
    <submittedName>
        <fullName evidence="2">Uncharacterized protein</fullName>
    </submittedName>
</protein>
<evidence type="ECO:0000313" key="2">
    <source>
        <dbReference type="EMBL" id="CAK0834130.1"/>
    </source>
</evidence>
<dbReference type="Proteomes" id="UP001189429">
    <property type="component" value="Unassembled WGS sequence"/>
</dbReference>
<sequence length="528" mass="58120">MSRRRPRSAVSARDWEMSNGYGGLPAGATAGRPIRRVSALRMKEEAEVGASAARRRARARRLLAAEPAVSKADRGGPGSWQDRGAAARPALRFAAVRGRVPGTMRRRRNAAWHALLVPAGGFARASAPGIVRAAAGPRLGWLPPLPEAAAVSFGDFEAAPEEQCQALGGEDEGRCEDRLENLKGSSVGLDLDEDEGLREGRTGWKTSSSMHKRKFGLNLDEDEGLREGRLEDPKGPCKREFGLDLGVDEGLLEGRLEDMKGRHKRKLGLDMDEDGGLCVDRLAEDLEGMHKHSKFGLDLDEDEGLCDDRLGGVKGRLKRKFDRDLGEDGGLCEDRLDKVKCFRKREVGLDLGEEESLGEDRLEDRKGMRKRKFGLDQDEDEVLSEGRLEDPKGPRMREFGVGPGADASLCEDRMDDLRGLRSRKFGLELDGDEILREDRLEDLKGMRKRKFGLDLGEEEDLCEGRREDSQGPCKRDLGLDLGENEDLEFLSVDELLEAGAAPRMALAVASILLGIPLEGPRTLPRELA</sequence>
<evidence type="ECO:0000256" key="1">
    <source>
        <dbReference type="SAM" id="MobiDB-lite"/>
    </source>
</evidence>